<organism evidence="6 7">
    <name type="scientific">Corynebacterium kalinowskii</name>
    <dbReference type="NCBI Taxonomy" id="2675216"/>
    <lineage>
        <taxon>Bacteria</taxon>
        <taxon>Bacillati</taxon>
        <taxon>Actinomycetota</taxon>
        <taxon>Actinomycetes</taxon>
        <taxon>Mycobacteriales</taxon>
        <taxon>Corynebacteriaceae</taxon>
        <taxon>Corynebacterium</taxon>
    </lineage>
</organism>
<evidence type="ECO:0000256" key="1">
    <source>
        <dbReference type="ARBA" id="ARBA00005417"/>
    </source>
</evidence>
<dbReference type="RefSeq" id="WP_156191948.1">
    <property type="nucleotide sequence ID" value="NZ_CP046452.1"/>
</dbReference>
<evidence type="ECO:0000256" key="4">
    <source>
        <dbReference type="ARBA" id="ARBA00022840"/>
    </source>
</evidence>
<dbReference type="InterPro" id="IPR050319">
    <property type="entry name" value="ABC_transp_ATP-bind"/>
</dbReference>
<dbReference type="GO" id="GO:0016887">
    <property type="term" value="F:ATP hydrolysis activity"/>
    <property type="evidence" value="ECO:0007669"/>
    <property type="project" value="InterPro"/>
</dbReference>
<evidence type="ECO:0000313" key="6">
    <source>
        <dbReference type="EMBL" id="QGU01555.1"/>
    </source>
</evidence>
<dbReference type="EMBL" id="CP046452">
    <property type="protein sequence ID" value="QGU01555.1"/>
    <property type="molecule type" value="Genomic_DNA"/>
</dbReference>
<dbReference type="AlphaFoldDB" id="A0A6B8VRB0"/>
<evidence type="ECO:0000256" key="2">
    <source>
        <dbReference type="ARBA" id="ARBA00022448"/>
    </source>
</evidence>
<dbReference type="PANTHER" id="PTHR43776">
    <property type="entry name" value="TRANSPORT ATP-BINDING PROTEIN"/>
    <property type="match status" value="1"/>
</dbReference>
<proteinExistence type="inferred from homology"/>
<keyword evidence="3" id="KW-0547">Nucleotide-binding</keyword>
<dbReference type="InterPro" id="IPR027417">
    <property type="entry name" value="P-loop_NTPase"/>
</dbReference>
<feature type="domain" description="ABC transporter" evidence="5">
    <location>
        <begin position="1"/>
        <end position="203"/>
    </location>
</feature>
<keyword evidence="2" id="KW-0813">Transport</keyword>
<dbReference type="PROSITE" id="PS50893">
    <property type="entry name" value="ABC_TRANSPORTER_2"/>
    <property type="match status" value="1"/>
</dbReference>
<dbReference type="KEGG" id="ckw:CKALI_03360"/>
<dbReference type="PANTHER" id="PTHR43776:SF7">
    <property type="entry name" value="D,D-DIPEPTIDE TRANSPORT ATP-BINDING PROTEIN DDPF-RELATED"/>
    <property type="match status" value="1"/>
</dbReference>
<accession>A0A6B8VRB0</accession>
<reference evidence="7" key="1">
    <citation type="submission" date="2019-11" db="EMBL/GenBank/DDBJ databases">
        <title>Complete genome sequence of Corynebacterium kalinowskii 1959, a novel Corynebacterium species isolated from soil of a small paddock in Vilsendorf, Germany.</title>
        <authorList>
            <person name="Schaffert L."/>
            <person name="Ruwe M."/>
            <person name="Milse J."/>
            <person name="Hanuschka K."/>
            <person name="Ortseifen V."/>
            <person name="Droste J."/>
            <person name="Brandt D."/>
            <person name="Schlueter L."/>
            <person name="Kutter Y."/>
            <person name="Vinke S."/>
            <person name="Viehoefer P."/>
            <person name="Jacob L."/>
            <person name="Luebke N.-C."/>
            <person name="Schulte-Berndt E."/>
            <person name="Hain C."/>
            <person name="Linder M."/>
            <person name="Schmidt P."/>
            <person name="Wollenschlaeger L."/>
            <person name="Luttermann T."/>
            <person name="Thieme E."/>
            <person name="Hassa J."/>
            <person name="Haak M."/>
            <person name="Wittchen M."/>
            <person name="Mentz A."/>
            <person name="Persicke M."/>
            <person name="Busche T."/>
            <person name="Ruckert C."/>
        </authorList>
    </citation>
    <scope>NUCLEOTIDE SEQUENCE [LARGE SCALE GENOMIC DNA]</scope>
    <source>
        <strain evidence="7">1959</strain>
    </source>
</reference>
<dbReference type="InterPro" id="IPR003439">
    <property type="entry name" value="ABC_transporter-like_ATP-bd"/>
</dbReference>
<evidence type="ECO:0000313" key="7">
    <source>
        <dbReference type="Proteomes" id="UP000427071"/>
    </source>
</evidence>
<keyword evidence="4 6" id="KW-0067">ATP-binding</keyword>
<protein>
    <submittedName>
        <fullName evidence="6">Nickel import ATP-binding protein NikE</fullName>
    </submittedName>
</protein>
<dbReference type="SUPFAM" id="SSF52540">
    <property type="entry name" value="P-loop containing nucleoside triphosphate hydrolases"/>
    <property type="match status" value="1"/>
</dbReference>
<gene>
    <name evidence="6" type="primary">nikE</name>
    <name evidence="6" type="ORF">CKALI_03360</name>
</gene>
<name>A0A6B8VRB0_9CORY</name>
<dbReference type="SMART" id="SM00382">
    <property type="entry name" value="AAA"/>
    <property type="match status" value="1"/>
</dbReference>
<dbReference type="Proteomes" id="UP000427071">
    <property type="component" value="Chromosome"/>
</dbReference>
<dbReference type="Pfam" id="PF00005">
    <property type="entry name" value="ABC_tran"/>
    <property type="match status" value="1"/>
</dbReference>
<dbReference type="GO" id="GO:0005524">
    <property type="term" value="F:ATP binding"/>
    <property type="evidence" value="ECO:0007669"/>
    <property type="project" value="UniProtKB-KW"/>
</dbReference>
<evidence type="ECO:0000259" key="5">
    <source>
        <dbReference type="PROSITE" id="PS50893"/>
    </source>
</evidence>
<dbReference type="InterPro" id="IPR003593">
    <property type="entry name" value="AAA+_ATPase"/>
</dbReference>
<dbReference type="GO" id="GO:0055085">
    <property type="term" value="P:transmembrane transport"/>
    <property type="evidence" value="ECO:0007669"/>
    <property type="project" value="UniProtKB-ARBA"/>
</dbReference>
<evidence type="ECO:0000256" key="3">
    <source>
        <dbReference type="ARBA" id="ARBA00022741"/>
    </source>
</evidence>
<keyword evidence="7" id="KW-1185">Reference proteome</keyword>
<comment type="similarity">
    <text evidence="1">Belongs to the ABC transporter superfamily.</text>
</comment>
<sequence length="203" mass="21656">MARGLVAESISVPHARLSEVSVQLAQGELLGLVGPSGVGKTTLARVLSGAIRPDSGRVLIDGQPLSYARSHRRTDIALIGQDPRAACNPRWSLERIITEPQRIAGADVDAVSCAERALLPIELLGRKPDEVSDGQLQRACIARALAQRPRYLLCDEPTSALDPAKKKRIAAVLRDIADSGVGVLFISHEHALVDSVADRVVAL</sequence>
<dbReference type="Gene3D" id="3.40.50.300">
    <property type="entry name" value="P-loop containing nucleotide triphosphate hydrolases"/>
    <property type="match status" value="1"/>
</dbReference>